<comment type="caution">
    <text evidence="4">The sequence shown here is derived from an EMBL/GenBank/DDBJ whole genome shotgun (WGS) entry which is preliminary data.</text>
</comment>
<feature type="region of interest" description="Disordered" evidence="2">
    <location>
        <begin position="111"/>
        <end position="135"/>
    </location>
</feature>
<dbReference type="PROSITE" id="PS50966">
    <property type="entry name" value="ZF_SWIM"/>
    <property type="match status" value="1"/>
</dbReference>
<feature type="domain" description="SWIM-type" evidence="3">
    <location>
        <begin position="52"/>
        <end position="85"/>
    </location>
</feature>
<dbReference type="Pfam" id="PF04434">
    <property type="entry name" value="SWIM"/>
    <property type="match status" value="1"/>
</dbReference>
<keyword evidence="1" id="KW-0863">Zinc-finger</keyword>
<organism evidence="4 5">
    <name type="scientific">Chitinophaga agrisoli</name>
    <dbReference type="NCBI Taxonomy" id="2607653"/>
    <lineage>
        <taxon>Bacteria</taxon>
        <taxon>Pseudomonadati</taxon>
        <taxon>Bacteroidota</taxon>
        <taxon>Chitinophagia</taxon>
        <taxon>Chitinophagales</taxon>
        <taxon>Chitinophagaceae</taxon>
        <taxon>Chitinophaga</taxon>
    </lineage>
</organism>
<evidence type="ECO:0000313" key="4">
    <source>
        <dbReference type="EMBL" id="KAA2241687.1"/>
    </source>
</evidence>
<dbReference type="InterPro" id="IPR007527">
    <property type="entry name" value="Znf_SWIM"/>
</dbReference>
<dbReference type="Proteomes" id="UP000324611">
    <property type="component" value="Unassembled WGS sequence"/>
</dbReference>
<sequence length="435" mass="49125">MQLTEEQILALAPDESSKKAGKDLSNPAKWVSKGINEQALWGECQGSGSKPYQTQIDIVNIAFKCSCPSRKFPCKHGLGLLLLHARNPAAVSDNVPPAWVQDWLDKRVQREEKKAERESKPVDEAAQAKRKEAREQSVEDGLEELLLWIKDIVRNGILTIPEKDPSFFSNMARRMVDAKAPGLAGMVKALGNTDFYKDGWQSPFMDQLLRIYLVIAGFNNRSGLPALLTEDIRNLIGFTQQQEELKMQTGITDTWLVLAKQITEEDNLLTERNWLYGTQSNQYALVLQFSVRGQGITFSFSPGMYVQAELVFYPSAQPLRAIIKRQLSTNAVTGYTPLRGWMQVAETQAQGYTQLPVSSERPFIVSQLRLVLHAGRWWLADAGNHLVQLKDNYRHFYTLLSLSGGQPMNMAVLGKEHTYEPLGVWMEDYYLNLSN</sequence>
<name>A0A5B2VTU8_9BACT</name>
<keyword evidence="1" id="KW-0862">Zinc</keyword>
<gene>
    <name evidence="4" type="ORF">F0L74_17585</name>
</gene>
<reference evidence="4 5" key="2">
    <citation type="submission" date="2019-09" db="EMBL/GenBank/DDBJ databases">
        <authorList>
            <person name="Jin C."/>
        </authorList>
    </citation>
    <scope>NUCLEOTIDE SEQUENCE [LARGE SCALE GENOMIC DNA]</scope>
    <source>
        <strain evidence="4 5">BN140078</strain>
    </source>
</reference>
<evidence type="ECO:0000256" key="1">
    <source>
        <dbReference type="PROSITE-ProRule" id="PRU00325"/>
    </source>
</evidence>
<dbReference type="EMBL" id="VUOC01000003">
    <property type="protein sequence ID" value="KAA2241687.1"/>
    <property type="molecule type" value="Genomic_DNA"/>
</dbReference>
<accession>A0A5B2VTU8</accession>
<dbReference type="GO" id="GO:0008270">
    <property type="term" value="F:zinc ion binding"/>
    <property type="evidence" value="ECO:0007669"/>
    <property type="project" value="UniProtKB-KW"/>
</dbReference>
<keyword evidence="1" id="KW-0479">Metal-binding</keyword>
<proteinExistence type="predicted"/>
<evidence type="ECO:0000313" key="5">
    <source>
        <dbReference type="Proteomes" id="UP000324611"/>
    </source>
</evidence>
<keyword evidence="5" id="KW-1185">Reference proteome</keyword>
<dbReference type="AlphaFoldDB" id="A0A5B2VTU8"/>
<protein>
    <submittedName>
        <fullName evidence="4">SWIM zinc finger family protein</fullName>
    </submittedName>
</protein>
<evidence type="ECO:0000259" key="3">
    <source>
        <dbReference type="PROSITE" id="PS50966"/>
    </source>
</evidence>
<reference evidence="4 5" key="1">
    <citation type="submission" date="2019-09" db="EMBL/GenBank/DDBJ databases">
        <title>Chitinophaga ginsengihumi sp. nov., isolated from soil of ginseng rhizosphere.</title>
        <authorList>
            <person name="Lee J."/>
        </authorList>
    </citation>
    <scope>NUCLEOTIDE SEQUENCE [LARGE SCALE GENOMIC DNA]</scope>
    <source>
        <strain evidence="4 5">BN140078</strain>
    </source>
</reference>
<evidence type="ECO:0000256" key="2">
    <source>
        <dbReference type="SAM" id="MobiDB-lite"/>
    </source>
</evidence>
<dbReference type="RefSeq" id="WP_149839194.1">
    <property type="nucleotide sequence ID" value="NZ_VUOC01000003.1"/>
</dbReference>